<evidence type="ECO:0000313" key="13">
    <source>
        <dbReference type="EMBL" id="CAD6248028.1"/>
    </source>
</evidence>
<dbReference type="PANTHER" id="PTHR45974">
    <property type="entry name" value="RECEPTOR-LIKE PROTEIN 55"/>
    <property type="match status" value="1"/>
</dbReference>
<evidence type="ECO:0008006" key="15">
    <source>
        <dbReference type="Google" id="ProtNLM"/>
    </source>
</evidence>
<evidence type="ECO:0000256" key="11">
    <source>
        <dbReference type="SAM" id="Phobius"/>
    </source>
</evidence>
<dbReference type="SUPFAM" id="SSF52047">
    <property type="entry name" value="RNI-like"/>
    <property type="match status" value="1"/>
</dbReference>
<dbReference type="FunFam" id="3.80.10.10:FF:000111">
    <property type="entry name" value="LRR receptor-like serine/threonine-protein kinase ERECTA"/>
    <property type="match status" value="1"/>
</dbReference>
<accession>A0A811PTV5</accession>
<feature type="signal peptide" evidence="12">
    <location>
        <begin position="1"/>
        <end position="31"/>
    </location>
</feature>
<evidence type="ECO:0000256" key="9">
    <source>
        <dbReference type="ARBA" id="ARBA00023136"/>
    </source>
</evidence>
<keyword evidence="6 12" id="KW-0732">Signal</keyword>
<dbReference type="FunFam" id="3.80.10.10:FF:000896">
    <property type="entry name" value="Leucine-rich repeat receptor-like protein kinase"/>
    <property type="match status" value="1"/>
</dbReference>
<keyword evidence="5 11" id="KW-0812">Transmembrane</keyword>
<comment type="similarity">
    <text evidence="2">Belongs to the RLP family.</text>
</comment>
<evidence type="ECO:0000256" key="1">
    <source>
        <dbReference type="ARBA" id="ARBA00004167"/>
    </source>
</evidence>
<organism evidence="13 14">
    <name type="scientific">Miscanthus lutarioriparius</name>
    <dbReference type="NCBI Taxonomy" id="422564"/>
    <lineage>
        <taxon>Eukaryota</taxon>
        <taxon>Viridiplantae</taxon>
        <taxon>Streptophyta</taxon>
        <taxon>Embryophyta</taxon>
        <taxon>Tracheophyta</taxon>
        <taxon>Spermatophyta</taxon>
        <taxon>Magnoliopsida</taxon>
        <taxon>Liliopsida</taxon>
        <taxon>Poales</taxon>
        <taxon>Poaceae</taxon>
        <taxon>PACMAD clade</taxon>
        <taxon>Panicoideae</taxon>
        <taxon>Andropogonodae</taxon>
        <taxon>Andropogoneae</taxon>
        <taxon>Saccharinae</taxon>
        <taxon>Miscanthus</taxon>
    </lineage>
</organism>
<dbReference type="FunFam" id="3.80.10.10:FF:000221">
    <property type="entry name" value="Leucine-rich repeat receptor-like protein kinase PXL1"/>
    <property type="match status" value="1"/>
</dbReference>
<dbReference type="EMBL" id="CAJGYO010000007">
    <property type="protein sequence ID" value="CAD6248028.1"/>
    <property type="molecule type" value="Genomic_DNA"/>
</dbReference>
<dbReference type="OrthoDB" id="676979at2759"/>
<dbReference type="Proteomes" id="UP000604825">
    <property type="component" value="Unassembled WGS sequence"/>
</dbReference>
<keyword evidence="14" id="KW-1185">Reference proteome</keyword>
<keyword evidence="7" id="KW-0677">Repeat</keyword>
<evidence type="ECO:0000256" key="4">
    <source>
        <dbReference type="ARBA" id="ARBA00022626"/>
    </source>
</evidence>
<dbReference type="SUPFAM" id="SSF56112">
    <property type="entry name" value="Protein kinase-like (PK-like)"/>
    <property type="match status" value="1"/>
</dbReference>
<feature type="transmembrane region" description="Helical" evidence="11">
    <location>
        <begin position="639"/>
        <end position="661"/>
    </location>
</feature>
<dbReference type="PANTHER" id="PTHR45974:SF260">
    <property type="entry name" value="PROTEIN KINASE DOMAIN-CONTAINING PROTEIN"/>
    <property type="match status" value="1"/>
</dbReference>
<evidence type="ECO:0000256" key="8">
    <source>
        <dbReference type="ARBA" id="ARBA00022989"/>
    </source>
</evidence>
<dbReference type="SUPFAM" id="SSF52058">
    <property type="entry name" value="L domain-like"/>
    <property type="match status" value="1"/>
</dbReference>
<feature type="chain" id="PRO_5032615149" description="Leucine-rich repeat-containing N-terminal plant-type domain-containing protein" evidence="12">
    <location>
        <begin position="32"/>
        <end position="838"/>
    </location>
</feature>
<dbReference type="Gene3D" id="3.80.10.10">
    <property type="entry name" value="Ribonuclease Inhibitor"/>
    <property type="match status" value="5"/>
</dbReference>
<keyword evidence="8 11" id="KW-1133">Transmembrane helix</keyword>
<keyword evidence="9 11" id="KW-0472">Membrane</keyword>
<keyword evidence="3" id="KW-0433">Leucine-rich repeat</keyword>
<evidence type="ECO:0000256" key="12">
    <source>
        <dbReference type="SAM" id="SignalP"/>
    </source>
</evidence>
<keyword evidence="10" id="KW-0325">Glycoprotein</keyword>
<dbReference type="InterPro" id="IPR032675">
    <property type="entry name" value="LRR_dom_sf"/>
</dbReference>
<protein>
    <recommendedName>
        <fullName evidence="15">Leucine-rich repeat-containing N-terminal plant-type domain-containing protein</fullName>
    </recommendedName>
</protein>
<sequence length="838" mass="90835">MAPLPHNLHPCLRLGRRLLALALLVVTAVSAGTSPESDLYALSKLKSSLLSGSASNSPLLADWDIETSASGGISSRPNHCNFSEITCDASNRVVSINLTGVPLHGGVLPREISLLDGLSSLTVASCSLSGVIPASLASMPLLRHLNLSINNVSGSFPFRSAPPYFRSVEVIDVYDNNLTGPLPPFGMSHARMQHLDLGWNHFSGGISEEYGDMNGLEFLGLDGNWLSGLVPPSLSRLRRVKRMYLGHYNSFHGGIPPEFGELSALIQLEMSNCNLTGPFPPELGRLTQLELLYLFSNNLVGEIPAELGSLKNLTLLDLSFNQLTGEIPASFASLTRLKLLSLTGNKLHGVIPEFVGELPQLEIVHAWQNNLTGEIPANLGKNGMLLELDVTDNQLSGTIPSYLCAGRQLQFLFLMRNKLSGPIPEDLGNCKTLARVRLNNNFLSGSIPAGLLDLPMNDMLDLSNNLLSGELPTVIPSAGLRFLSVASNNLSGPVAPEIGHLKKLSLLNASANALTAGIPRQINHCESLIVIDLSRNQLTGEIPKEITSLKVLTVLYLSRNRISGELPVELGEMISLSKLDVSYNDLSGRVSLPQLQGVFAVSDKTDFEGNHGLCVEHITAASCPIPMSLQSSRRFKPRMLLWIVPTASALAVVVCLGLRWGRRAWRETAKRRPVTWKMTRFQNLELGMDDVLRCLREENVIGRGGAGTVYRCVTRDGTESTRTRCGWTRRRTCSFGVVLLELVTGRRPLGDFGDEIDLVHWGRSVVPRPTDTAAVLAVADPRLPPEPAGLIARLFRVGISCVRESSQARPTMREVVHVLSSFVVPPADPACSVSALPL</sequence>
<dbReference type="FunFam" id="3.80.10.10:FF:000041">
    <property type="entry name" value="LRR receptor-like serine/threonine-protein kinase ERECTA"/>
    <property type="match status" value="1"/>
</dbReference>
<gene>
    <name evidence="13" type="ORF">NCGR_LOCUS32194</name>
</gene>
<evidence type="ECO:0000256" key="5">
    <source>
        <dbReference type="ARBA" id="ARBA00022692"/>
    </source>
</evidence>
<dbReference type="InterPro" id="IPR001611">
    <property type="entry name" value="Leu-rich_rpt"/>
</dbReference>
<reference evidence="13" key="1">
    <citation type="submission" date="2020-10" db="EMBL/GenBank/DDBJ databases">
        <authorList>
            <person name="Han B."/>
            <person name="Lu T."/>
            <person name="Zhao Q."/>
            <person name="Huang X."/>
            <person name="Zhao Y."/>
        </authorList>
    </citation>
    <scope>NUCLEOTIDE SEQUENCE</scope>
</reference>
<dbReference type="Pfam" id="PF00560">
    <property type="entry name" value="LRR_1"/>
    <property type="match status" value="5"/>
</dbReference>
<name>A0A811PTV5_9POAL</name>
<evidence type="ECO:0000256" key="7">
    <source>
        <dbReference type="ARBA" id="ARBA00022737"/>
    </source>
</evidence>
<evidence type="ECO:0000256" key="3">
    <source>
        <dbReference type="ARBA" id="ARBA00022614"/>
    </source>
</evidence>
<evidence type="ECO:0000256" key="6">
    <source>
        <dbReference type="ARBA" id="ARBA00022729"/>
    </source>
</evidence>
<dbReference type="GO" id="GO:0016020">
    <property type="term" value="C:membrane"/>
    <property type="evidence" value="ECO:0007669"/>
    <property type="project" value="UniProtKB-SubCell"/>
</dbReference>
<comment type="subcellular location">
    <subcellularLocation>
        <location evidence="1">Membrane</location>
        <topology evidence="1">Single-pass membrane protein</topology>
    </subcellularLocation>
</comment>
<dbReference type="Gene3D" id="1.10.510.10">
    <property type="entry name" value="Transferase(Phosphotransferase) domain 1"/>
    <property type="match status" value="1"/>
</dbReference>
<dbReference type="SMART" id="SM00369">
    <property type="entry name" value="LRR_TYP"/>
    <property type="match status" value="7"/>
</dbReference>
<proteinExistence type="inferred from homology"/>
<evidence type="ECO:0000256" key="10">
    <source>
        <dbReference type="ARBA" id="ARBA00023180"/>
    </source>
</evidence>
<dbReference type="Pfam" id="PF13855">
    <property type="entry name" value="LRR_8"/>
    <property type="match status" value="1"/>
</dbReference>
<dbReference type="GO" id="GO:0009742">
    <property type="term" value="P:brassinosteroid mediated signaling pathway"/>
    <property type="evidence" value="ECO:0007669"/>
    <property type="project" value="UniProtKB-KW"/>
</dbReference>
<dbReference type="InterPro" id="IPR011009">
    <property type="entry name" value="Kinase-like_dom_sf"/>
</dbReference>
<evidence type="ECO:0000256" key="2">
    <source>
        <dbReference type="ARBA" id="ARBA00009592"/>
    </source>
</evidence>
<keyword evidence="4" id="KW-1070">Brassinosteroid signaling pathway</keyword>
<evidence type="ECO:0000313" key="14">
    <source>
        <dbReference type="Proteomes" id="UP000604825"/>
    </source>
</evidence>
<comment type="caution">
    <text evidence="13">The sequence shown here is derived from an EMBL/GenBank/DDBJ whole genome shotgun (WGS) entry which is preliminary data.</text>
</comment>
<dbReference type="AlphaFoldDB" id="A0A811PTV5"/>
<dbReference type="InterPro" id="IPR003591">
    <property type="entry name" value="Leu-rich_rpt_typical-subtyp"/>
</dbReference>